<evidence type="ECO:0000313" key="2">
    <source>
        <dbReference type="Proteomes" id="UP000037069"/>
    </source>
</evidence>
<dbReference type="Proteomes" id="UP000037069">
    <property type="component" value="Unassembled WGS sequence"/>
</dbReference>
<reference evidence="1 2" key="1">
    <citation type="journal article" date="2015" name="Nat. Commun.">
        <title>Lucilia cuprina genome unlocks parasitic fly biology to underpin future interventions.</title>
        <authorList>
            <person name="Anstead C.A."/>
            <person name="Korhonen P.K."/>
            <person name="Young N.D."/>
            <person name="Hall R.S."/>
            <person name="Jex A.R."/>
            <person name="Murali S.C."/>
            <person name="Hughes D.S."/>
            <person name="Lee S.F."/>
            <person name="Perry T."/>
            <person name="Stroehlein A.J."/>
            <person name="Ansell B.R."/>
            <person name="Breugelmans B."/>
            <person name="Hofmann A."/>
            <person name="Qu J."/>
            <person name="Dugan S."/>
            <person name="Lee S.L."/>
            <person name="Chao H."/>
            <person name="Dinh H."/>
            <person name="Han Y."/>
            <person name="Doddapaneni H.V."/>
            <person name="Worley K.C."/>
            <person name="Muzny D.M."/>
            <person name="Ioannidis P."/>
            <person name="Waterhouse R.M."/>
            <person name="Zdobnov E.M."/>
            <person name="James P.J."/>
            <person name="Bagnall N.H."/>
            <person name="Kotze A.C."/>
            <person name="Gibbs R.A."/>
            <person name="Richards S."/>
            <person name="Batterham P."/>
            <person name="Gasser R.B."/>
        </authorList>
    </citation>
    <scope>NUCLEOTIDE SEQUENCE [LARGE SCALE GENOMIC DNA]</scope>
    <source>
        <strain evidence="1 2">LS</strain>
        <tissue evidence="1">Full body</tissue>
    </source>
</reference>
<sequence>MSLLATLLATHLLHYHLPEHESVSSFLILTGNSIILLQLTKRKLLTNHSTYLNSREHNQSLDFQEFLEQKKIAEILYYFNKQTGISNNYLLTHIFHIKASSLPITTRTLQHCLGSLSKVVFYVRVIFLIYPQVKKEEYKEKPEECNDVTDVVQRFCCYKHVVVMNRKHM</sequence>
<dbReference type="AlphaFoldDB" id="A0A0L0CD08"/>
<evidence type="ECO:0000313" key="1">
    <source>
        <dbReference type="EMBL" id="KNC29349.1"/>
    </source>
</evidence>
<proteinExistence type="predicted"/>
<keyword evidence="2" id="KW-1185">Reference proteome</keyword>
<accession>A0A0L0CD08</accession>
<protein>
    <submittedName>
        <fullName evidence="1">Uncharacterized protein</fullName>
    </submittedName>
</protein>
<dbReference type="EMBL" id="JRES01000673">
    <property type="protein sequence ID" value="KNC29349.1"/>
    <property type="molecule type" value="Genomic_DNA"/>
</dbReference>
<organism evidence="1 2">
    <name type="scientific">Lucilia cuprina</name>
    <name type="common">Green bottle fly</name>
    <name type="synonym">Australian sheep blowfly</name>
    <dbReference type="NCBI Taxonomy" id="7375"/>
    <lineage>
        <taxon>Eukaryota</taxon>
        <taxon>Metazoa</taxon>
        <taxon>Ecdysozoa</taxon>
        <taxon>Arthropoda</taxon>
        <taxon>Hexapoda</taxon>
        <taxon>Insecta</taxon>
        <taxon>Pterygota</taxon>
        <taxon>Neoptera</taxon>
        <taxon>Endopterygota</taxon>
        <taxon>Diptera</taxon>
        <taxon>Brachycera</taxon>
        <taxon>Muscomorpha</taxon>
        <taxon>Oestroidea</taxon>
        <taxon>Calliphoridae</taxon>
        <taxon>Luciliinae</taxon>
        <taxon>Lucilia</taxon>
    </lineage>
</organism>
<name>A0A0L0CD08_LUCCU</name>
<gene>
    <name evidence="1" type="ORF">FF38_10623</name>
</gene>
<comment type="caution">
    <text evidence="1">The sequence shown here is derived from an EMBL/GenBank/DDBJ whole genome shotgun (WGS) entry which is preliminary data.</text>
</comment>